<organism evidence="1">
    <name type="scientific">Rhizophora mucronata</name>
    <name type="common">Asiatic mangrove</name>
    <dbReference type="NCBI Taxonomy" id="61149"/>
    <lineage>
        <taxon>Eukaryota</taxon>
        <taxon>Viridiplantae</taxon>
        <taxon>Streptophyta</taxon>
        <taxon>Embryophyta</taxon>
        <taxon>Tracheophyta</taxon>
        <taxon>Spermatophyta</taxon>
        <taxon>Magnoliopsida</taxon>
        <taxon>eudicotyledons</taxon>
        <taxon>Gunneridae</taxon>
        <taxon>Pentapetalae</taxon>
        <taxon>rosids</taxon>
        <taxon>fabids</taxon>
        <taxon>Malpighiales</taxon>
        <taxon>Rhizophoraceae</taxon>
        <taxon>Rhizophora</taxon>
    </lineage>
</organism>
<reference evidence="1" key="1">
    <citation type="submission" date="2018-02" db="EMBL/GenBank/DDBJ databases">
        <title>Rhizophora mucronata_Transcriptome.</title>
        <authorList>
            <person name="Meera S.P."/>
            <person name="Sreeshan A."/>
            <person name="Augustine A."/>
        </authorList>
    </citation>
    <scope>NUCLEOTIDE SEQUENCE</scope>
    <source>
        <tissue evidence="1">Leaf</tissue>
    </source>
</reference>
<accession>A0A2P2NDF3</accession>
<proteinExistence type="predicted"/>
<evidence type="ECO:0000313" key="1">
    <source>
        <dbReference type="EMBL" id="MBX40489.1"/>
    </source>
</evidence>
<name>A0A2P2NDF3_RHIMU</name>
<dbReference type="EMBL" id="GGEC01060005">
    <property type="protein sequence ID" value="MBX40489.1"/>
    <property type="molecule type" value="Transcribed_RNA"/>
</dbReference>
<sequence>MEFYPPGHFHQDQER</sequence>
<protein>
    <submittedName>
        <fullName evidence="1">Uncharacterized protein</fullName>
    </submittedName>
</protein>